<dbReference type="EMBL" id="JAUPBM010000119">
    <property type="protein sequence ID" value="MDO7020948.1"/>
    <property type="molecule type" value="Genomic_DNA"/>
</dbReference>
<dbReference type="RefSeq" id="WP_020005158.1">
    <property type="nucleotide sequence ID" value="NZ_JAUPBL010000043.1"/>
</dbReference>
<gene>
    <name evidence="8" type="ORF">Q5M86_09195</name>
</gene>
<dbReference type="InterPro" id="IPR003370">
    <property type="entry name" value="Chromate_transpt"/>
</dbReference>
<keyword evidence="3" id="KW-1003">Cell membrane</keyword>
<comment type="caution">
    <text evidence="8">The sequence shown here is derived from an EMBL/GenBank/DDBJ whole genome shotgun (WGS) entry which is preliminary data.</text>
</comment>
<proteinExistence type="inferred from homology"/>
<evidence type="ECO:0000256" key="1">
    <source>
        <dbReference type="ARBA" id="ARBA00004651"/>
    </source>
</evidence>
<evidence type="ECO:0000256" key="3">
    <source>
        <dbReference type="ARBA" id="ARBA00022475"/>
    </source>
</evidence>
<comment type="subcellular location">
    <subcellularLocation>
        <location evidence="1">Cell membrane</location>
        <topology evidence="1">Multi-pass membrane protein</topology>
    </subcellularLocation>
</comment>
<feature type="transmembrane region" description="Helical" evidence="7">
    <location>
        <begin position="123"/>
        <end position="142"/>
    </location>
</feature>
<evidence type="ECO:0000256" key="5">
    <source>
        <dbReference type="ARBA" id="ARBA00022989"/>
    </source>
</evidence>
<reference evidence="8" key="1">
    <citation type="submission" date="2023-07" db="EMBL/GenBank/DDBJ databases">
        <title>Mucosal microbiota of week-old chicken and adult hens.</title>
        <authorList>
            <person name="Volf J."/>
            <person name="Karasova D."/>
            <person name="Crhanova M."/>
            <person name="Faldynova M."/>
            <person name="Prikrylova H."/>
            <person name="Zeman M."/>
            <person name="Babak V."/>
            <person name="Rajova J."/>
            <person name="Rychlik I."/>
        </authorList>
    </citation>
    <scope>NUCLEOTIDE SEQUENCE</scope>
    <source>
        <strain evidence="8">ET902</strain>
    </source>
</reference>
<evidence type="ECO:0000256" key="7">
    <source>
        <dbReference type="SAM" id="Phobius"/>
    </source>
</evidence>
<evidence type="ECO:0000313" key="9">
    <source>
        <dbReference type="Proteomes" id="UP001175147"/>
    </source>
</evidence>
<evidence type="ECO:0000256" key="4">
    <source>
        <dbReference type="ARBA" id="ARBA00022692"/>
    </source>
</evidence>
<keyword evidence="9" id="KW-1185">Reference proteome</keyword>
<organism evidence="8 9">
    <name type="scientific">Brachyspira innocens</name>
    <dbReference type="NCBI Taxonomy" id="13264"/>
    <lineage>
        <taxon>Bacteria</taxon>
        <taxon>Pseudomonadati</taxon>
        <taxon>Spirochaetota</taxon>
        <taxon>Spirochaetia</taxon>
        <taxon>Brachyspirales</taxon>
        <taxon>Brachyspiraceae</taxon>
        <taxon>Brachyspira</taxon>
    </lineage>
</organism>
<feature type="transmembrane region" description="Helical" evidence="7">
    <location>
        <begin position="20"/>
        <end position="40"/>
    </location>
</feature>
<keyword evidence="4 7" id="KW-0812">Transmembrane</keyword>
<dbReference type="PANTHER" id="PTHR43663:SF2">
    <property type="entry name" value="CHROMATE TRANSPORT PROTEIN-RELATED"/>
    <property type="match status" value="1"/>
</dbReference>
<feature type="transmembrane region" description="Helical" evidence="7">
    <location>
        <begin position="154"/>
        <end position="187"/>
    </location>
</feature>
<evidence type="ECO:0000313" key="8">
    <source>
        <dbReference type="EMBL" id="MDO7020948.1"/>
    </source>
</evidence>
<name>A0ABT8YYI8_9SPIR</name>
<dbReference type="Pfam" id="PF02417">
    <property type="entry name" value="Chromate_transp"/>
    <property type="match status" value="1"/>
</dbReference>
<dbReference type="PANTHER" id="PTHR43663">
    <property type="entry name" value="CHROMATE TRANSPORT PROTEIN-RELATED"/>
    <property type="match status" value="1"/>
</dbReference>
<comment type="similarity">
    <text evidence="2">Belongs to the chromate ion transporter (CHR) (TC 2.A.51) family.</text>
</comment>
<accession>A0ABT8YYI8</accession>
<dbReference type="InterPro" id="IPR052518">
    <property type="entry name" value="CHR_Transporter"/>
</dbReference>
<evidence type="ECO:0000256" key="6">
    <source>
        <dbReference type="ARBA" id="ARBA00023136"/>
    </source>
</evidence>
<keyword evidence="6 7" id="KW-0472">Membrane</keyword>
<feature type="transmembrane region" description="Helical" evidence="7">
    <location>
        <begin position="84"/>
        <end position="111"/>
    </location>
</feature>
<keyword evidence="5 7" id="KW-1133">Transmembrane helix</keyword>
<sequence length="197" mass="22036">MDNISQSNEQAKKPKWYTMFFSFFYIGLVTIGGGLAMLPIMEEEFVNKRKFLTKDEIIDIFALAQSIPGVIAVNSSLLTGFKVAGIFGGIMAGIGVMAPSFIIILMIAPIFERFQNTEYVHKAFLGIRGAIAGLILLSAFGMGKQVMKDKFTVILFVLSFILVVFLNFNVIYALLLSALIGWLYYLFNKYIIKNNNK</sequence>
<dbReference type="Proteomes" id="UP001175147">
    <property type="component" value="Unassembled WGS sequence"/>
</dbReference>
<evidence type="ECO:0000256" key="2">
    <source>
        <dbReference type="ARBA" id="ARBA00005262"/>
    </source>
</evidence>
<protein>
    <submittedName>
        <fullName evidence="8">Chromate transporter</fullName>
    </submittedName>
</protein>